<dbReference type="SUPFAM" id="SSF48452">
    <property type="entry name" value="TPR-like"/>
    <property type="match status" value="1"/>
</dbReference>
<keyword evidence="2" id="KW-0802">TPR repeat</keyword>
<dbReference type="AlphaFoldDB" id="A0A0W8E2U4"/>
<evidence type="ECO:0008006" key="4">
    <source>
        <dbReference type="Google" id="ProtNLM"/>
    </source>
</evidence>
<dbReference type="EMBL" id="LNQE01001901">
    <property type="protein sequence ID" value="KUG02923.1"/>
    <property type="molecule type" value="Genomic_DNA"/>
</dbReference>
<evidence type="ECO:0000313" key="3">
    <source>
        <dbReference type="EMBL" id="KUG02923.1"/>
    </source>
</evidence>
<dbReference type="PROSITE" id="PS50005">
    <property type="entry name" value="TPR"/>
    <property type="match status" value="2"/>
</dbReference>
<dbReference type="PANTHER" id="PTHR44943">
    <property type="entry name" value="CELLULOSE SYNTHASE OPERON PROTEIN C"/>
    <property type="match status" value="1"/>
</dbReference>
<gene>
    <name evidence="3" type="ORF">ASZ90_019700</name>
</gene>
<dbReference type="InterPro" id="IPR051685">
    <property type="entry name" value="Ycf3/AcsC/BcsC/TPR_MFPF"/>
</dbReference>
<organism evidence="3">
    <name type="scientific">hydrocarbon metagenome</name>
    <dbReference type="NCBI Taxonomy" id="938273"/>
    <lineage>
        <taxon>unclassified sequences</taxon>
        <taxon>metagenomes</taxon>
        <taxon>ecological metagenomes</taxon>
    </lineage>
</organism>
<dbReference type="InterPro" id="IPR019734">
    <property type="entry name" value="TPR_rpt"/>
</dbReference>
<evidence type="ECO:0000256" key="2">
    <source>
        <dbReference type="ARBA" id="ARBA00022803"/>
    </source>
</evidence>
<dbReference type="Pfam" id="PF07719">
    <property type="entry name" value="TPR_2"/>
    <property type="match status" value="1"/>
</dbReference>
<dbReference type="InterPro" id="IPR013105">
    <property type="entry name" value="TPR_2"/>
</dbReference>
<dbReference type="InterPro" id="IPR011990">
    <property type="entry name" value="TPR-like_helical_dom_sf"/>
</dbReference>
<reference evidence="3" key="1">
    <citation type="journal article" date="2015" name="Proc. Natl. Acad. Sci. U.S.A.">
        <title>Networks of energetic and metabolic interactions define dynamics in microbial communities.</title>
        <authorList>
            <person name="Embree M."/>
            <person name="Liu J.K."/>
            <person name="Al-Bassam M.M."/>
            <person name="Zengler K."/>
        </authorList>
    </citation>
    <scope>NUCLEOTIDE SEQUENCE</scope>
</reference>
<dbReference type="Gene3D" id="1.25.40.10">
    <property type="entry name" value="Tetratricopeptide repeat domain"/>
    <property type="match status" value="2"/>
</dbReference>
<protein>
    <recommendedName>
        <fullName evidence="4">Tetratricopeptide repeat protein</fullName>
    </recommendedName>
</protein>
<evidence type="ECO:0000256" key="1">
    <source>
        <dbReference type="ARBA" id="ARBA00022737"/>
    </source>
</evidence>
<proteinExistence type="predicted"/>
<dbReference type="PANTHER" id="PTHR44943:SF8">
    <property type="entry name" value="TPR REPEAT-CONTAINING PROTEIN MJ0263"/>
    <property type="match status" value="1"/>
</dbReference>
<dbReference type="Pfam" id="PF13424">
    <property type="entry name" value="TPR_12"/>
    <property type="match status" value="1"/>
</dbReference>
<accession>A0A0W8E2U4</accession>
<sequence length="398" mass="45167">MGNGANWSINWQTALEKIQEHNLSAALEIILETVGYEPENMALINLLADCYYYLGEFDRAKACWEEVLRLNPANQEAKNKIGRYKTPSFQSWLKRYKHALYNIEQKNYEAALGSLRELLGENDGFVSVYQFLGLCYMACAEYDQARIVWQKGLERDIGNETLSDYLNMISDKNEKTLDATVEEKQVSKRKVGTNLPIQKAALALTAAACLLLLFKTGVTPDQGKAFQNQDATLSGQVAAHEAIDEKAAEDSPVSSNNLLIEEERSRGGSDYDLEKEKVYYREGYNAYQEGNLKKATSNLGVVVSMNTGNYLNREALYYLARSCYLQKNYEEAEAYYLQYLEQFPGTNYYDDSLFYLGVVYDATGQEEKAVEALTEMQRISPNCGYESSDFFKSVMKDK</sequence>
<keyword evidence="1" id="KW-0677">Repeat</keyword>
<dbReference type="SMART" id="SM00028">
    <property type="entry name" value="TPR"/>
    <property type="match status" value="4"/>
</dbReference>
<comment type="caution">
    <text evidence="3">The sequence shown here is derived from an EMBL/GenBank/DDBJ whole genome shotgun (WGS) entry which is preliminary data.</text>
</comment>
<name>A0A0W8E2U4_9ZZZZ</name>